<dbReference type="InParanoid" id="N1JBA8"/>
<dbReference type="FunCoup" id="N1JBA8">
    <property type="interactions" value="134"/>
</dbReference>
<organism evidence="2 3">
    <name type="scientific">Blumeria graminis f. sp. hordei (strain DH14)</name>
    <name type="common">Barley powdery mildew</name>
    <name type="synonym">Oidium monilioides f. sp. hordei</name>
    <dbReference type="NCBI Taxonomy" id="546991"/>
    <lineage>
        <taxon>Eukaryota</taxon>
        <taxon>Fungi</taxon>
        <taxon>Dikarya</taxon>
        <taxon>Ascomycota</taxon>
        <taxon>Pezizomycotina</taxon>
        <taxon>Leotiomycetes</taxon>
        <taxon>Erysiphales</taxon>
        <taxon>Erysiphaceae</taxon>
        <taxon>Blumeria</taxon>
        <taxon>Blumeria hordei</taxon>
    </lineage>
</organism>
<dbReference type="SUPFAM" id="SSF52087">
    <property type="entry name" value="CRAL/TRIO domain"/>
    <property type="match status" value="1"/>
</dbReference>
<dbReference type="Pfam" id="PF00650">
    <property type="entry name" value="CRAL_TRIO"/>
    <property type="match status" value="1"/>
</dbReference>
<dbReference type="CDD" id="cd00170">
    <property type="entry name" value="SEC14"/>
    <property type="match status" value="1"/>
</dbReference>
<dbReference type="STRING" id="546991.N1JBA8"/>
<reference evidence="2 3" key="1">
    <citation type="journal article" date="2010" name="Science">
        <title>Genome expansion and gene loss in powdery mildew fungi reveal tradeoffs in extreme parasitism.</title>
        <authorList>
            <person name="Spanu P.D."/>
            <person name="Abbott J.C."/>
            <person name="Amselem J."/>
            <person name="Burgis T.A."/>
            <person name="Soanes D.M."/>
            <person name="Stueber K."/>
            <person name="Ver Loren van Themaat E."/>
            <person name="Brown J.K.M."/>
            <person name="Butcher S.A."/>
            <person name="Gurr S.J."/>
            <person name="Lebrun M.-H."/>
            <person name="Ridout C.J."/>
            <person name="Schulze-Lefert P."/>
            <person name="Talbot N.J."/>
            <person name="Ahmadinejad N."/>
            <person name="Ametz C."/>
            <person name="Barton G.R."/>
            <person name="Benjdia M."/>
            <person name="Bidzinski P."/>
            <person name="Bindschedler L.V."/>
            <person name="Both M."/>
            <person name="Brewer M.T."/>
            <person name="Cadle-Davidson L."/>
            <person name="Cadle-Davidson M.M."/>
            <person name="Collemare J."/>
            <person name="Cramer R."/>
            <person name="Frenkel O."/>
            <person name="Godfrey D."/>
            <person name="Harriman J."/>
            <person name="Hoede C."/>
            <person name="King B.C."/>
            <person name="Klages S."/>
            <person name="Kleemann J."/>
            <person name="Knoll D."/>
            <person name="Koti P.S."/>
            <person name="Kreplak J."/>
            <person name="Lopez-Ruiz F.J."/>
            <person name="Lu X."/>
            <person name="Maekawa T."/>
            <person name="Mahanil S."/>
            <person name="Micali C."/>
            <person name="Milgroom M.G."/>
            <person name="Montana G."/>
            <person name="Noir S."/>
            <person name="O'Connell R.J."/>
            <person name="Oberhaensli S."/>
            <person name="Parlange F."/>
            <person name="Pedersen C."/>
            <person name="Quesneville H."/>
            <person name="Reinhardt R."/>
            <person name="Rott M."/>
            <person name="Sacristan S."/>
            <person name="Schmidt S.M."/>
            <person name="Schoen M."/>
            <person name="Skamnioti P."/>
            <person name="Sommer H."/>
            <person name="Stephens A."/>
            <person name="Takahara H."/>
            <person name="Thordal-Christensen H."/>
            <person name="Vigouroux M."/>
            <person name="Wessling R."/>
            <person name="Wicker T."/>
            <person name="Panstruga R."/>
        </authorList>
    </citation>
    <scope>NUCLEOTIDE SEQUENCE [LARGE SCALE GENOMIC DNA]</scope>
    <source>
        <strain evidence="2">DH14</strain>
    </source>
</reference>
<dbReference type="InterPro" id="IPR001251">
    <property type="entry name" value="CRAL-TRIO_dom"/>
</dbReference>
<dbReference type="SMART" id="SM01100">
    <property type="entry name" value="CRAL_TRIO_N"/>
    <property type="match status" value="1"/>
</dbReference>
<proteinExistence type="predicted"/>
<dbReference type="Pfam" id="PF03765">
    <property type="entry name" value="CRAL_TRIO_N"/>
    <property type="match status" value="1"/>
</dbReference>
<dbReference type="GO" id="GO:0008526">
    <property type="term" value="F:phosphatidylinositol transfer activity"/>
    <property type="evidence" value="ECO:0007669"/>
    <property type="project" value="TreeGrafter"/>
</dbReference>
<name>N1JBA8_BLUG1</name>
<dbReference type="SMART" id="SM00516">
    <property type="entry name" value="SEC14"/>
    <property type="match status" value="1"/>
</dbReference>
<dbReference type="PROSITE" id="PS50191">
    <property type="entry name" value="CRAL_TRIO"/>
    <property type="match status" value="1"/>
</dbReference>
<dbReference type="EMBL" id="CAUH01001024">
    <property type="protein sequence ID" value="CCU75157.1"/>
    <property type="molecule type" value="Genomic_DNA"/>
</dbReference>
<sequence length="377" mass="43214">MHLRNLILARESFMKTAEGRKESKNNQTTCTSWNNEISRRNYPQDPYSSSHNLHIQRRGMAVDVTSSAKPLQTPIEKPSDTAQIPPAVELNTSQKVKYEDLLKIVKSWKEIPSRSGKNGPITESEIFWLTKECLLRYLRASKWDTAKSAKRIQGTLTWRRDFGVEEITGDGISSENETGKLILLGYDLFTRPCGYMYAGRQNSEAGPRQVQFVVFMLERMIDFTEAGQETLTLIINLRIKATAIPSLGQAKEILDIIQTHYPERLGKAFLSSSWIVDGFFRLLTPFIDPQTREKLVFNGDAKEIVPVEQLCKDFQGALEFEYDHKIYWPALLKLCAEKRDFRWKRWVEAGKNYGESESYLKGGNELSVSQQEIDKNA</sequence>
<comment type="caution">
    <text evidence="2">The sequence shown here is derived from an EMBL/GenBank/DDBJ whole genome shotgun (WGS) entry which is preliminary data.</text>
</comment>
<dbReference type="InterPro" id="IPR052578">
    <property type="entry name" value="PI_Transfer_CRAL-TRIO"/>
</dbReference>
<dbReference type="InterPro" id="IPR011074">
    <property type="entry name" value="CRAL/TRIO_N_dom"/>
</dbReference>
<dbReference type="eggNOG" id="KOG1470">
    <property type="taxonomic scope" value="Eukaryota"/>
</dbReference>
<keyword evidence="3" id="KW-1185">Reference proteome</keyword>
<dbReference type="HOGENOM" id="CLU_014001_1_2_1"/>
<dbReference type="Proteomes" id="UP000015441">
    <property type="component" value="Unassembled WGS sequence"/>
</dbReference>
<dbReference type="InterPro" id="IPR036865">
    <property type="entry name" value="CRAL-TRIO_dom_sf"/>
</dbReference>
<dbReference type="AlphaFoldDB" id="N1JBA8"/>
<evidence type="ECO:0000313" key="2">
    <source>
        <dbReference type="EMBL" id="CCU75157.1"/>
    </source>
</evidence>
<dbReference type="Gene3D" id="3.40.525.10">
    <property type="entry name" value="CRAL-TRIO lipid binding domain"/>
    <property type="match status" value="1"/>
</dbReference>
<dbReference type="PANTHER" id="PTHR45824">
    <property type="entry name" value="GH16843P"/>
    <property type="match status" value="1"/>
</dbReference>
<protein>
    <submittedName>
        <fullName evidence="2">Phosphatidylinositol transfer protein</fullName>
    </submittedName>
</protein>
<dbReference type="OrthoDB" id="75724at2759"/>
<dbReference type="SUPFAM" id="SSF46938">
    <property type="entry name" value="CRAL/TRIO N-terminal domain"/>
    <property type="match status" value="1"/>
</dbReference>
<accession>N1JBA8</accession>
<dbReference type="PANTHER" id="PTHR45824:SF29">
    <property type="entry name" value="GH16843P"/>
    <property type="match status" value="1"/>
</dbReference>
<evidence type="ECO:0000313" key="3">
    <source>
        <dbReference type="Proteomes" id="UP000015441"/>
    </source>
</evidence>
<gene>
    <name evidence="2" type="ORF">BGHDH14_bgh02671</name>
</gene>
<evidence type="ECO:0000259" key="1">
    <source>
        <dbReference type="PROSITE" id="PS50191"/>
    </source>
</evidence>
<dbReference type="InterPro" id="IPR036273">
    <property type="entry name" value="CRAL/TRIO_N_dom_sf"/>
</dbReference>
<feature type="domain" description="CRAL-TRIO" evidence="1">
    <location>
        <begin position="171"/>
        <end position="322"/>
    </location>
</feature>